<organism evidence="2 3">
    <name type="scientific">Gadus morhua</name>
    <name type="common">Atlantic cod</name>
    <dbReference type="NCBI Taxonomy" id="8049"/>
    <lineage>
        <taxon>Eukaryota</taxon>
        <taxon>Metazoa</taxon>
        <taxon>Chordata</taxon>
        <taxon>Craniata</taxon>
        <taxon>Vertebrata</taxon>
        <taxon>Euteleostomi</taxon>
        <taxon>Actinopterygii</taxon>
        <taxon>Neopterygii</taxon>
        <taxon>Teleostei</taxon>
        <taxon>Neoteleostei</taxon>
        <taxon>Acanthomorphata</taxon>
        <taxon>Zeiogadaria</taxon>
        <taxon>Gadariae</taxon>
        <taxon>Gadiformes</taxon>
        <taxon>Gadoidei</taxon>
        <taxon>Gadidae</taxon>
        <taxon>Gadus</taxon>
    </lineage>
</organism>
<protein>
    <submittedName>
        <fullName evidence="2">Uncharacterized protein</fullName>
    </submittedName>
</protein>
<feature type="compositionally biased region" description="Polar residues" evidence="1">
    <location>
        <begin position="195"/>
        <end position="206"/>
    </location>
</feature>
<dbReference type="AlphaFoldDB" id="A0A8C5B1Z9"/>
<feature type="compositionally biased region" description="Polar residues" evidence="1">
    <location>
        <begin position="83"/>
        <end position="108"/>
    </location>
</feature>
<reference evidence="2" key="1">
    <citation type="submission" date="2025-08" db="UniProtKB">
        <authorList>
            <consortium name="Ensembl"/>
        </authorList>
    </citation>
    <scope>IDENTIFICATION</scope>
</reference>
<sequence>MDVSFSSCMNPMHSAAGSGFNPPPEDHQAENKGTLRSCHHPSHSLNQFFILKHRKSSNLAEMSTAVPNYRRTKPGGIKVAAPTNGNAGPTSQIPGLSQSATESTPTERSTGRRVGIFATDSEYVKLAKAGGQKGLLSHDVDTDDKPKAAYNPPDFFISSKRCYDKKTPPVSMSKLLSFGYVEEEEKKNSNDDDASSVTSEQTSTIATEDVDELE</sequence>
<feature type="region of interest" description="Disordered" evidence="1">
    <location>
        <begin position="14"/>
        <end position="39"/>
    </location>
</feature>
<dbReference type="InterPro" id="IPR040247">
    <property type="entry name" value="DUF5524"/>
</dbReference>
<dbReference type="Pfam" id="PF17662">
    <property type="entry name" value="DUF5524"/>
    <property type="match status" value="1"/>
</dbReference>
<evidence type="ECO:0000313" key="3">
    <source>
        <dbReference type="Proteomes" id="UP000694546"/>
    </source>
</evidence>
<keyword evidence="3" id="KW-1185">Reference proteome</keyword>
<dbReference type="PANTHER" id="PTHR31097">
    <property type="entry name" value="SI:DKEY-276J7.1"/>
    <property type="match status" value="1"/>
</dbReference>
<gene>
    <name evidence="2" type="primary">c4h7orf57</name>
</gene>
<reference evidence="2" key="2">
    <citation type="submission" date="2025-09" db="UniProtKB">
        <authorList>
            <consortium name="Ensembl"/>
        </authorList>
    </citation>
    <scope>IDENTIFICATION</scope>
</reference>
<dbReference type="PANTHER" id="PTHR31097:SF3">
    <property type="entry name" value="SI:DKEY-276J7.1"/>
    <property type="match status" value="1"/>
</dbReference>
<dbReference type="Proteomes" id="UP000694546">
    <property type="component" value="Chromosome 4"/>
</dbReference>
<evidence type="ECO:0000313" key="2">
    <source>
        <dbReference type="Ensembl" id="ENSGMOP00000038918.1"/>
    </source>
</evidence>
<accession>A0A8C5B1Z9</accession>
<proteinExistence type="predicted"/>
<name>A0A8C5B1Z9_GADMO</name>
<feature type="region of interest" description="Disordered" evidence="1">
    <location>
        <begin position="79"/>
        <end position="111"/>
    </location>
</feature>
<feature type="region of interest" description="Disordered" evidence="1">
    <location>
        <begin position="183"/>
        <end position="214"/>
    </location>
</feature>
<dbReference type="Ensembl" id="ENSGMOT00000044546.1">
    <property type="protein sequence ID" value="ENSGMOP00000038918.1"/>
    <property type="gene ID" value="ENSGMOG00000023932.1"/>
</dbReference>
<evidence type="ECO:0000256" key="1">
    <source>
        <dbReference type="SAM" id="MobiDB-lite"/>
    </source>
</evidence>
<dbReference type="GeneTree" id="ENSGT01030000235131"/>